<evidence type="ECO:0000313" key="1">
    <source>
        <dbReference type="EMBL" id="CAG8545329.1"/>
    </source>
</evidence>
<keyword evidence="2" id="KW-1185">Reference proteome</keyword>
<protein>
    <submittedName>
        <fullName evidence="1">13185_t:CDS:1</fullName>
    </submittedName>
</protein>
<evidence type="ECO:0000313" key="2">
    <source>
        <dbReference type="Proteomes" id="UP000789396"/>
    </source>
</evidence>
<gene>
    <name evidence="1" type="ORF">RFULGI_LOCUS4405</name>
</gene>
<dbReference type="Proteomes" id="UP000789396">
    <property type="component" value="Unassembled WGS sequence"/>
</dbReference>
<organism evidence="1 2">
    <name type="scientific">Racocetra fulgida</name>
    <dbReference type="NCBI Taxonomy" id="60492"/>
    <lineage>
        <taxon>Eukaryota</taxon>
        <taxon>Fungi</taxon>
        <taxon>Fungi incertae sedis</taxon>
        <taxon>Mucoromycota</taxon>
        <taxon>Glomeromycotina</taxon>
        <taxon>Glomeromycetes</taxon>
        <taxon>Diversisporales</taxon>
        <taxon>Gigasporaceae</taxon>
        <taxon>Racocetra</taxon>
    </lineage>
</organism>
<name>A0A9N9AXM0_9GLOM</name>
<dbReference type="AlphaFoldDB" id="A0A9N9AXM0"/>
<feature type="non-terminal residue" evidence="1">
    <location>
        <position position="1"/>
    </location>
</feature>
<dbReference type="EMBL" id="CAJVPZ010004372">
    <property type="protein sequence ID" value="CAG8545329.1"/>
    <property type="molecule type" value="Genomic_DNA"/>
</dbReference>
<accession>A0A9N9AXM0</accession>
<sequence>EEENTDEENDCHTDEEYINYLVEPKKIEINNLENTSSIIF</sequence>
<reference evidence="1" key="1">
    <citation type="submission" date="2021-06" db="EMBL/GenBank/DDBJ databases">
        <authorList>
            <person name="Kallberg Y."/>
            <person name="Tangrot J."/>
            <person name="Rosling A."/>
        </authorList>
    </citation>
    <scope>NUCLEOTIDE SEQUENCE</scope>
    <source>
        <strain evidence="1">IN212</strain>
    </source>
</reference>
<comment type="caution">
    <text evidence="1">The sequence shown here is derived from an EMBL/GenBank/DDBJ whole genome shotgun (WGS) entry which is preliminary data.</text>
</comment>
<proteinExistence type="predicted"/>